<evidence type="ECO:0000313" key="2">
    <source>
        <dbReference type="EMBL" id="EME49086.1"/>
    </source>
</evidence>
<organism evidence="2 3">
    <name type="scientific">Dothistroma septosporum (strain NZE10 / CBS 128990)</name>
    <name type="common">Red band needle blight fungus</name>
    <name type="synonym">Mycosphaerella pini</name>
    <dbReference type="NCBI Taxonomy" id="675120"/>
    <lineage>
        <taxon>Eukaryota</taxon>
        <taxon>Fungi</taxon>
        <taxon>Dikarya</taxon>
        <taxon>Ascomycota</taxon>
        <taxon>Pezizomycotina</taxon>
        <taxon>Dothideomycetes</taxon>
        <taxon>Dothideomycetidae</taxon>
        <taxon>Mycosphaerellales</taxon>
        <taxon>Mycosphaerellaceae</taxon>
        <taxon>Dothistroma</taxon>
    </lineage>
</organism>
<feature type="compositionally biased region" description="Polar residues" evidence="1">
    <location>
        <begin position="176"/>
        <end position="188"/>
    </location>
</feature>
<dbReference type="Proteomes" id="UP000016933">
    <property type="component" value="Unassembled WGS sequence"/>
</dbReference>
<feature type="compositionally biased region" description="Basic and acidic residues" evidence="1">
    <location>
        <begin position="161"/>
        <end position="172"/>
    </location>
</feature>
<protein>
    <submittedName>
        <fullName evidence="2">Uncharacterized protein</fullName>
    </submittedName>
</protein>
<accession>N1Q005</accession>
<gene>
    <name evidence="2" type="ORF">DOTSEDRAFT_19556</name>
</gene>
<feature type="region of interest" description="Disordered" evidence="1">
    <location>
        <begin position="43"/>
        <end position="342"/>
    </location>
</feature>
<feature type="compositionally biased region" description="Basic and acidic residues" evidence="1">
    <location>
        <begin position="100"/>
        <end position="111"/>
    </location>
</feature>
<dbReference type="AlphaFoldDB" id="N1Q005"/>
<keyword evidence="3" id="KW-1185">Reference proteome</keyword>
<feature type="compositionally biased region" description="Polar residues" evidence="1">
    <location>
        <begin position="228"/>
        <end position="237"/>
    </location>
</feature>
<reference evidence="3" key="1">
    <citation type="journal article" date="2012" name="PLoS Genet.">
        <title>The genomes of the fungal plant pathogens Cladosporium fulvum and Dothistroma septosporum reveal adaptation to different hosts and lifestyles but also signatures of common ancestry.</title>
        <authorList>
            <person name="de Wit P.J.G.M."/>
            <person name="van der Burgt A."/>
            <person name="Oekmen B."/>
            <person name="Stergiopoulos I."/>
            <person name="Abd-Elsalam K.A."/>
            <person name="Aerts A.L."/>
            <person name="Bahkali A.H."/>
            <person name="Beenen H.G."/>
            <person name="Chettri P."/>
            <person name="Cox M.P."/>
            <person name="Datema E."/>
            <person name="de Vries R.P."/>
            <person name="Dhillon B."/>
            <person name="Ganley A.R."/>
            <person name="Griffiths S.A."/>
            <person name="Guo Y."/>
            <person name="Hamelin R.C."/>
            <person name="Henrissat B."/>
            <person name="Kabir M.S."/>
            <person name="Jashni M.K."/>
            <person name="Kema G."/>
            <person name="Klaubauf S."/>
            <person name="Lapidus A."/>
            <person name="Levasseur A."/>
            <person name="Lindquist E."/>
            <person name="Mehrabi R."/>
            <person name="Ohm R.A."/>
            <person name="Owen T.J."/>
            <person name="Salamov A."/>
            <person name="Schwelm A."/>
            <person name="Schijlen E."/>
            <person name="Sun H."/>
            <person name="van den Burg H.A."/>
            <person name="van Ham R.C.H.J."/>
            <person name="Zhang S."/>
            <person name="Goodwin S.B."/>
            <person name="Grigoriev I.V."/>
            <person name="Collemare J."/>
            <person name="Bradshaw R.E."/>
        </authorList>
    </citation>
    <scope>NUCLEOTIDE SEQUENCE [LARGE SCALE GENOMIC DNA]</scope>
    <source>
        <strain evidence="3">NZE10 / CBS 128990</strain>
    </source>
</reference>
<dbReference type="EMBL" id="KB446535">
    <property type="protein sequence ID" value="EME49086.1"/>
    <property type="molecule type" value="Genomic_DNA"/>
</dbReference>
<evidence type="ECO:0000256" key="1">
    <source>
        <dbReference type="SAM" id="MobiDB-lite"/>
    </source>
</evidence>
<feature type="compositionally biased region" description="Polar residues" evidence="1">
    <location>
        <begin position="62"/>
        <end position="74"/>
    </location>
</feature>
<proteinExistence type="predicted"/>
<reference evidence="2 3" key="2">
    <citation type="journal article" date="2012" name="PLoS Pathog.">
        <title>Diverse lifestyles and strategies of plant pathogenesis encoded in the genomes of eighteen Dothideomycetes fungi.</title>
        <authorList>
            <person name="Ohm R.A."/>
            <person name="Feau N."/>
            <person name="Henrissat B."/>
            <person name="Schoch C.L."/>
            <person name="Horwitz B.A."/>
            <person name="Barry K.W."/>
            <person name="Condon B.J."/>
            <person name="Copeland A.C."/>
            <person name="Dhillon B."/>
            <person name="Glaser F."/>
            <person name="Hesse C.N."/>
            <person name="Kosti I."/>
            <person name="LaButti K."/>
            <person name="Lindquist E.A."/>
            <person name="Lucas S."/>
            <person name="Salamov A.A."/>
            <person name="Bradshaw R.E."/>
            <person name="Ciuffetti L."/>
            <person name="Hamelin R.C."/>
            <person name="Kema G.H.J."/>
            <person name="Lawrence C."/>
            <person name="Scott J.A."/>
            <person name="Spatafora J.W."/>
            <person name="Turgeon B.G."/>
            <person name="de Wit P.J.G.M."/>
            <person name="Zhong S."/>
            <person name="Goodwin S.B."/>
            <person name="Grigoriev I.V."/>
        </authorList>
    </citation>
    <scope>NUCLEOTIDE SEQUENCE [LARGE SCALE GENOMIC DNA]</scope>
    <source>
        <strain evidence="3">NZE10 / CBS 128990</strain>
    </source>
</reference>
<sequence length="342" mass="35995">MGSADQSEDVAVVAIEDVDESPLSDLSGDKAVDGTLADGEAVAETNYVEQGDAPQKWRRASVKTSESAPSSQVPSEVRLRATASEPHGIARAEPGNASGRAREGPEVDNHNGKRTNTSHDTSRKLSKMSKSRADSKFSNIGLESTKERSRKLFPRSSTDLPRPRWAKDKEPRSPATFRSDTASLSSKRSAVLKEVASAKASSIGPQRGRRTSSNDLNKKYAAGEAVAPSTSDFSEAVTTGHGPSQEEVGVVSTNDEAKPTTSRTSGSRSHRSSRTGSAVIKAVAAADTVPGNEREPKNLGLADDTPKARSKATSRASEGSRSKRCPGSAEDGASDFGQSKDA</sequence>
<name>N1Q005_DOTSN</name>
<dbReference type="HOGENOM" id="CLU_811398_0_0_1"/>
<evidence type="ECO:0000313" key="3">
    <source>
        <dbReference type="Proteomes" id="UP000016933"/>
    </source>
</evidence>